<keyword evidence="3" id="KW-1185">Reference proteome</keyword>
<dbReference type="EMBL" id="JAGTJQ010000016">
    <property type="protein sequence ID" value="KAH7010756.1"/>
    <property type="molecule type" value="Genomic_DNA"/>
</dbReference>
<feature type="region of interest" description="Disordered" evidence="1">
    <location>
        <begin position="764"/>
        <end position="786"/>
    </location>
</feature>
<dbReference type="AlphaFoldDB" id="A0A9P9BF95"/>
<dbReference type="RefSeq" id="XP_046004241.1">
    <property type="nucleotide sequence ID" value="XM_046163017.1"/>
</dbReference>
<organism evidence="2 3">
    <name type="scientific">Microdochium trichocladiopsis</name>
    <dbReference type="NCBI Taxonomy" id="1682393"/>
    <lineage>
        <taxon>Eukaryota</taxon>
        <taxon>Fungi</taxon>
        <taxon>Dikarya</taxon>
        <taxon>Ascomycota</taxon>
        <taxon>Pezizomycotina</taxon>
        <taxon>Sordariomycetes</taxon>
        <taxon>Xylariomycetidae</taxon>
        <taxon>Xylariales</taxon>
        <taxon>Microdochiaceae</taxon>
        <taxon>Microdochium</taxon>
    </lineage>
</organism>
<evidence type="ECO:0000313" key="2">
    <source>
        <dbReference type="EMBL" id="KAH7010756.1"/>
    </source>
</evidence>
<gene>
    <name evidence="2" type="ORF">B0I36DRAFT_55467</name>
</gene>
<dbReference type="Proteomes" id="UP000756346">
    <property type="component" value="Unassembled WGS sequence"/>
</dbReference>
<sequence length="786" mass="88774">MFESRIYSQPYHWENSDGWVSKLASRDPNIVILVQVDDASTPQFIELNRHLVRHTTVKEFLRGSEDRELEEACQVSFVTTSEPEQSSDNSGAVFMLSRPKNGKTKRQQYRVPEDHFVFGRQGRATDFSISARKNVSHALFWIGYDENSRPIVQSRGSSQYDIHVNDILLQQDADTDTACLWLNPHLANEIEVVGLAKLRVYCRNVRLLDDPIVPQIADSSEIESSVYSLATTAVLASSMTAPGFTREGPSLVFYPHRIANEEYLALDMCTGYEYIARYTPVSNIKLLRQNVCDFQDLRVDGSFLIPTAVHHVSGVNCLLVPFRPGILSLQAISNDDHYSLAERRVLGVRLFRELLRVIGRLHRQGFSHGRLSMRTVLAVPSPCDIVPIYIDCSSLTLGDPTLFSNDCLSIFSLVRDFIGEPLDELWTQDSSLTEIWKNYLSKSPGTSWKRTVIEIGRQLNLSDQKSSDGWDCLTVYKDVLVSPSGNRVSTTDIEFFLLMQVSVQQIKDGKGQHIINAVRKYDEDGTIAITELETVIDHLRRKHSVSFYFGELSRFLENPGRTLLRTAQNIPYHPSCGLLQLEPILHLAPDNERQGLESFCSDLYELRGHQPGVFVTLLQFQQIAKHLDLQYEPRDLVEPSNSMARYSSPDWYLVSHHQFCGVQAVGALDNVVAGSTQPHTGEILPRITINRAALFSSYHSQSRAGMGTCSVASSEDPFTFKFSTARRPLAKTQAGEIARRIDGQTLSTTPQQDLLPDQERLQRWFADSGSRRRNSGITRTKRPWEG</sequence>
<reference evidence="2" key="1">
    <citation type="journal article" date="2021" name="Nat. Commun.">
        <title>Genetic determinants of endophytism in the Arabidopsis root mycobiome.</title>
        <authorList>
            <person name="Mesny F."/>
            <person name="Miyauchi S."/>
            <person name="Thiergart T."/>
            <person name="Pickel B."/>
            <person name="Atanasova L."/>
            <person name="Karlsson M."/>
            <person name="Huettel B."/>
            <person name="Barry K.W."/>
            <person name="Haridas S."/>
            <person name="Chen C."/>
            <person name="Bauer D."/>
            <person name="Andreopoulos W."/>
            <person name="Pangilinan J."/>
            <person name="LaButti K."/>
            <person name="Riley R."/>
            <person name="Lipzen A."/>
            <person name="Clum A."/>
            <person name="Drula E."/>
            <person name="Henrissat B."/>
            <person name="Kohler A."/>
            <person name="Grigoriev I.V."/>
            <person name="Martin F.M."/>
            <person name="Hacquard S."/>
        </authorList>
    </citation>
    <scope>NUCLEOTIDE SEQUENCE</scope>
    <source>
        <strain evidence="2">MPI-CAGE-CH-0230</strain>
    </source>
</reference>
<comment type="caution">
    <text evidence="2">The sequence shown here is derived from an EMBL/GenBank/DDBJ whole genome shotgun (WGS) entry which is preliminary data.</text>
</comment>
<accession>A0A9P9BF95</accession>
<evidence type="ECO:0000313" key="3">
    <source>
        <dbReference type="Proteomes" id="UP000756346"/>
    </source>
</evidence>
<name>A0A9P9BF95_9PEZI</name>
<proteinExistence type="predicted"/>
<dbReference type="GeneID" id="70192563"/>
<protein>
    <submittedName>
        <fullName evidence="2">Uncharacterized protein</fullName>
    </submittedName>
</protein>
<evidence type="ECO:0000256" key="1">
    <source>
        <dbReference type="SAM" id="MobiDB-lite"/>
    </source>
</evidence>
<dbReference type="OrthoDB" id="3556117at2759"/>